<dbReference type="OrthoDB" id="9809557at2"/>
<dbReference type="PANTHER" id="PTHR30376:SF3">
    <property type="entry name" value="RNA POLYMERASE SIGMA FACTOR RPOH"/>
    <property type="match status" value="1"/>
</dbReference>
<comment type="caution">
    <text evidence="10">The sequence shown here is derived from an EMBL/GenBank/DDBJ whole genome shotgun (WGS) entry which is preliminary data.</text>
</comment>
<dbReference type="GO" id="GO:0003677">
    <property type="term" value="F:DNA binding"/>
    <property type="evidence" value="ECO:0007669"/>
    <property type="project" value="UniProtKB-KW"/>
</dbReference>
<evidence type="ECO:0000259" key="9">
    <source>
        <dbReference type="PROSITE" id="PS00716"/>
    </source>
</evidence>
<dbReference type="PROSITE" id="PS00716">
    <property type="entry name" value="SIGMA70_2"/>
    <property type="match status" value="1"/>
</dbReference>
<dbReference type="Pfam" id="PF04542">
    <property type="entry name" value="Sigma70_r2"/>
    <property type="match status" value="1"/>
</dbReference>
<dbReference type="InterPro" id="IPR050813">
    <property type="entry name" value="Sigma-70_Factor"/>
</dbReference>
<evidence type="ECO:0000256" key="3">
    <source>
        <dbReference type="ARBA" id="ARBA00023082"/>
    </source>
</evidence>
<evidence type="ECO:0000313" key="11">
    <source>
        <dbReference type="Proteomes" id="UP000075260"/>
    </source>
</evidence>
<dbReference type="Proteomes" id="UP000075260">
    <property type="component" value="Unassembled WGS sequence"/>
</dbReference>
<feature type="domain" description="RNA polymerase sigma-70" evidence="8">
    <location>
        <begin position="70"/>
        <end position="83"/>
    </location>
</feature>
<evidence type="ECO:0000256" key="1">
    <source>
        <dbReference type="ARBA" id="ARBA00007788"/>
    </source>
</evidence>
<gene>
    <name evidence="10" type="ORF">BE15_04425</name>
</gene>
<dbReference type="InterPro" id="IPR014284">
    <property type="entry name" value="RNA_pol_sigma-70_dom"/>
</dbReference>
<dbReference type="Pfam" id="PF04545">
    <property type="entry name" value="Sigma70_r4"/>
    <property type="match status" value="1"/>
</dbReference>
<comment type="similarity">
    <text evidence="1 6">Belongs to the sigma-70 factor family.</text>
</comment>
<feature type="region of interest" description="Disordered" evidence="7">
    <location>
        <begin position="171"/>
        <end position="194"/>
    </location>
</feature>
<dbReference type="PROSITE" id="PS00715">
    <property type="entry name" value="SIGMA70_1"/>
    <property type="match status" value="1"/>
</dbReference>
<dbReference type="NCBIfam" id="TIGR02937">
    <property type="entry name" value="sigma70-ECF"/>
    <property type="match status" value="1"/>
</dbReference>
<organism evidence="10 11">
    <name type="scientific">Sorangium cellulosum</name>
    <name type="common">Polyangium cellulosum</name>
    <dbReference type="NCBI Taxonomy" id="56"/>
    <lineage>
        <taxon>Bacteria</taxon>
        <taxon>Pseudomonadati</taxon>
        <taxon>Myxococcota</taxon>
        <taxon>Polyangia</taxon>
        <taxon>Polyangiales</taxon>
        <taxon>Polyangiaceae</taxon>
        <taxon>Sorangium</taxon>
    </lineage>
</organism>
<dbReference type="InterPro" id="IPR000943">
    <property type="entry name" value="RNA_pol_sigma70"/>
</dbReference>
<dbReference type="RefSeq" id="WP_061613340.1">
    <property type="nucleotide sequence ID" value="NZ_CP162579.1"/>
</dbReference>
<evidence type="ECO:0000256" key="5">
    <source>
        <dbReference type="ARBA" id="ARBA00023163"/>
    </source>
</evidence>
<dbReference type="PRINTS" id="PR00046">
    <property type="entry name" value="SIGMA70FCT"/>
</dbReference>
<dbReference type="InterPro" id="IPR007630">
    <property type="entry name" value="RNA_pol_sigma70_r4"/>
</dbReference>
<evidence type="ECO:0000256" key="7">
    <source>
        <dbReference type="SAM" id="MobiDB-lite"/>
    </source>
</evidence>
<evidence type="ECO:0000313" key="10">
    <source>
        <dbReference type="EMBL" id="KYF60841.1"/>
    </source>
</evidence>
<proteinExistence type="inferred from homology"/>
<keyword evidence="4 6" id="KW-0238">DNA-binding</keyword>
<reference evidence="10 11" key="1">
    <citation type="submission" date="2014-02" db="EMBL/GenBank/DDBJ databases">
        <title>The small core and large imbalanced accessory genome model reveals a collaborative survival strategy of Sorangium cellulosum strains in nature.</title>
        <authorList>
            <person name="Han K."/>
            <person name="Peng R."/>
            <person name="Blom J."/>
            <person name="Li Y.-Z."/>
        </authorList>
    </citation>
    <scope>NUCLEOTIDE SEQUENCE [LARGE SCALE GENOMIC DNA]</scope>
    <source>
        <strain evidence="10 11">So0008-312</strain>
    </source>
</reference>
<keyword evidence="2 6" id="KW-0805">Transcription regulation</keyword>
<dbReference type="SUPFAM" id="SSF88659">
    <property type="entry name" value="Sigma3 and sigma4 domains of RNA polymerase sigma factors"/>
    <property type="match status" value="1"/>
</dbReference>
<accession>A0A150PYJ4</accession>
<name>A0A150PYJ4_SORCE</name>
<dbReference type="PANTHER" id="PTHR30376">
    <property type="entry name" value="SIGMA FACTOR RPOH HEAT SHOCK RELATED"/>
    <property type="match status" value="1"/>
</dbReference>
<dbReference type="CDD" id="cd06171">
    <property type="entry name" value="Sigma70_r4"/>
    <property type="match status" value="1"/>
</dbReference>
<dbReference type="InterPro" id="IPR013325">
    <property type="entry name" value="RNA_pol_sigma_r2"/>
</dbReference>
<evidence type="ECO:0000256" key="2">
    <source>
        <dbReference type="ARBA" id="ARBA00023015"/>
    </source>
</evidence>
<keyword evidence="5 6" id="KW-0804">Transcription</keyword>
<evidence type="ECO:0000256" key="6">
    <source>
        <dbReference type="RuleBase" id="RU362124"/>
    </source>
</evidence>
<dbReference type="InterPro" id="IPR036388">
    <property type="entry name" value="WH-like_DNA-bd_sf"/>
</dbReference>
<dbReference type="GO" id="GO:0006352">
    <property type="term" value="P:DNA-templated transcription initiation"/>
    <property type="evidence" value="ECO:0007669"/>
    <property type="project" value="InterPro"/>
</dbReference>
<dbReference type="SUPFAM" id="SSF88946">
    <property type="entry name" value="Sigma2 domain of RNA polymerase sigma factors"/>
    <property type="match status" value="1"/>
</dbReference>
<evidence type="ECO:0000256" key="4">
    <source>
        <dbReference type="ARBA" id="ARBA00023125"/>
    </source>
</evidence>
<dbReference type="GO" id="GO:0016987">
    <property type="term" value="F:sigma factor activity"/>
    <property type="evidence" value="ECO:0007669"/>
    <property type="project" value="UniProtKB-KW"/>
</dbReference>
<comment type="function">
    <text evidence="6">Sigma factors are initiation factors that promote the attachment of RNA polymerase to specific initiation sites and are then released.</text>
</comment>
<feature type="domain" description="RNA polymerase sigma-70" evidence="9">
    <location>
        <begin position="233"/>
        <end position="259"/>
    </location>
</feature>
<dbReference type="Gene3D" id="1.20.120.1810">
    <property type="match status" value="1"/>
</dbReference>
<dbReference type="EMBL" id="JEMA01001248">
    <property type="protein sequence ID" value="KYF60841.1"/>
    <property type="molecule type" value="Genomic_DNA"/>
</dbReference>
<evidence type="ECO:0000259" key="8">
    <source>
        <dbReference type="PROSITE" id="PS00715"/>
    </source>
</evidence>
<sequence>MSTTWDRAAFSAYRTELASYATLSPEAERELALSWRAGDRDAGRRLIEACLPFVMTIALEYRRWGLPMEDIVQEGNIGLLKAAERFDPDRGCRLATYAAYWIRAEIREHVARGYRIVRLGSSKSERRALRIYRKTHEKDPAVLAELSGLTEERATELLPLLMARDVSLERSPTEDGVAPVDRLASSSHTPEEEACDADEREQLSRALLQVVNELSPRERRIMNLRWLTDSPVTLEQLGADFGVSKERVRQIEERAKKRMRARIEEITREPSREPMAKSA</sequence>
<dbReference type="InterPro" id="IPR013324">
    <property type="entry name" value="RNA_pol_sigma_r3/r4-like"/>
</dbReference>
<protein>
    <recommendedName>
        <fullName evidence="6">RNA polymerase sigma factor</fullName>
    </recommendedName>
</protein>
<dbReference type="Gene3D" id="1.10.10.10">
    <property type="entry name" value="Winged helix-like DNA-binding domain superfamily/Winged helix DNA-binding domain"/>
    <property type="match status" value="1"/>
</dbReference>
<dbReference type="AlphaFoldDB" id="A0A150PYJ4"/>
<keyword evidence="3 6" id="KW-0731">Sigma factor</keyword>
<dbReference type="InterPro" id="IPR007627">
    <property type="entry name" value="RNA_pol_sigma70_r2"/>
</dbReference>